<reference evidence="2 3" key="1">
    <citation type="submission" date="2018-04" db="EMBL/GenBank/DDBJ databases">
        <title>Genomic Encyclopedia of Type Strains, Phase IV (KMG-IV): sequencing the most valuable type-strain genomes for metagenomic binning, comparative biology and taxonomic classification.</title>
        <authorList>
            <person name="Goeker M."/>
        </authorList>
    </citation>
    <scope>NUCLEOTIDE SEQUENCE [LARGE SCALE GENOMIC DNA]</scope>
    <source>
        <strain evidence="2 3">DSM 28520</strain>
    </source>
</reference>
<dbReference type="SUPFAM" id="SSF63829">
    <property type="entry name" value="Calcium-dependent phosphotriesterase"/>
    <property type="match status" value="1"/>
</dbReference>
<dbReference type="GeneID" id="94551556"/>
<accession>A0A2U1EZE5</accession>
<dbReference type="Proteomes" id="UP000245462">
    <property type="component" value="Unassembled WGS sequence"/>
</dbReference>
<keyword evidence="3" id="KW-1185">Reference proteome</keyword>
<dbReference type="AlphaFoldDB" id="A0A2U1EZE5"/>
<gene>
    <name evidence="2" type="ORF">C7382_1272</name>
</gene>
<evidence type="ECO:0000256" key="1">
    <source>
        <dbReference type="SAM" id="SignalP"/>
    </source>
</evidence>
<keyword evidence="1" id="KW-0732">Signal</keyword>
<comment type="caution">
    <text evidence="2">The sequence shown here is derived from an EMBL/GenBank/DDBJ whole genome shotgun (WGS) entry which is preliminary data.</text>
</comment>
<name>A0A2U1EZE5_9PORP</name>
<dbReference type="EMBL" id="QEKY01000027">
    <property type="protein sequence ID" value="PVZ05292.1"/>
    <property type="molecule type" value="Genomic_DNA"/>
</dbReference>
<feature type="signal peptide" evidence="1">
    <location>
        <begin position="1"/>
        <end position="23"/>
    </location>
</feature>
<sequence length="515" mass="58274">MKKLLFIICLCLSLLPLESQTHAPAFWKELENPVLAVSPNAHFFFDAVIGRSGRAYAYIGYACPQGTEKSMVLTAKSVTDGEADWKECPYFTLNEIVEWPLGAKRIYSWDVSLDDKLYACEKSRLHELSDPFGEGRILFELPPTNQSQRREKDCPVPEDRMLAVHKASDGTLFLITAYAIYKSSGNYDTFEPIFSFDIPYEMNEGNENIFVYIASNHDRTQTYAIVNCNFHGYSMNKIFDLTAEKELPLYPSRNAPMTLNAPAIDDNGNLYFTEWKNGIYNYPVYDASNDPKFIVMYDAKEKVYHKRLIGNMYITTPPNSVLHLEGIDPYSFLIDRAGYIYLSGRNNEGYGTPNWNSFESGGMWVGKLGQTEWESLPLSPIEEDKTIYGQLYSSRFRGIDRDGYYYMITKDPQNLTHLLVSTSPHPTAWEWTSISPLAEVKMQVYVEGNEIVINSPDEQLTGEVSIYNTTGIRVARKEVTNAESVRIGSGHLPQGIYLIGATGISGKRIIGKIAL</sequence>
<proteinExistence type="predicted"/>
<dbReference type="OrthoDB" id="9809364at2"/>
<evidence type="ECO:0000313" key="3">
    <source>
        <dbReference type="Proteomes" id="UP000245462"/>
    </source>
</evidence>
<dbReference type="RefSeq" id="WP_116680087.1">
    <property type="nucleotide sequence ID" value="NZ_JBGXZY010000007.1"/>
</dbReference>
<feature type="chain" id="PRO_5015458785" description="Secreted protein (Por secretion system target)" evidence="1">
    <location>
        <begin position="24"/>
        <end position="515"/>
    </location>
</feature>
<organism evidence="2 3">
    <name type="scientific">Porphyromonas loveana</name>
    <dbReference type="NCBI Taxonomy" id="1884669"/>
    <lineage>
        <taxon>Bacteria</taxon>
        <taxon>Pseudomonadati</taxon>
        <taxon>Bacteroidota</taxon>
        <taxon>Bacteroidia</taxon>
        <taxon>Bacteroidales</taxon>
        <taxon>Porphyromonadaceae</taxon>
        <taxon>Porphyromonas</taxon>
    </lineage>
</organism>
<protein>
    <recommendedName>
        <fullName evidence="4">Secreted protein (Por secretion system target)</fullName>
    </recommendedName>
</protein>
<evidence type="ECO:0000313" key="2">
    <source>
        <dbReference type="EMBL" id="PVZ05292.1"/>
    </source>
</evidence>
<evidence type="ECO:0008006" key="4">
    <source>
        <dbReference type="Google" id="ProtNLM"/>
    </source>
</evidence>